<evidence type="ECO:0000313" key="3">
    <source>
        <dbReference type="Proteomes" id="UP000652761"/>
    </source>
</evidence>
<dbReference type="GO" id="GO:0008270">
    <property type="term" value="F:zinc ion binding"/>
    <property type="evidence" value="ECO:0007669"/>
    <property type="project" value="InterPro"/>
</dbReference>
<feature type="region of interest" description="Disordered" evidence="1">
    <location>
        <begin position="116"/>
        <end position="146"/>
    </location>
</feature>
<evidence type="ECO:0008006" key="4">
    <source>
        <dbReference type="Google" id="ProtNLM"/>
    </source>
</evidence>
<dbReference type="OrthoDB" id="7608935at2759"/>
<proteinExistence type="predicted"/>
<keyword evidence="3" id="KW-1185">Reference proteome</keyword>
<gene>
    <name evidence="2" type="ORF">Taro_050374</name>
</gene>
<feature type="non-terminal residue" evidence="2">
    <location>
        <position position="1"/>
    </location>
</feature>
<feature type="region of interest" description="Disordered" evidence="1">
    <location>
        <begin position="42"/>
        <end position="76"/>
    </location>
</feature>
<protein>
    <recommendedName>
        <fullName evidence="4">CCHC-type domain-containing protein</fullName>
    </recommendedName>
</protein>
<evidence type="ECO:0000313" key="2">
    <source>
        <dbReference type="EMBL" id="MQM17403.1"/>
    </source>
</evidence>
<sequence>MLQVFLESSCSRVFGVVVLQCELYSRFRVVWPHCVRGGRRSHWRPANGKKRPFNITEGPNQKRKPKIATPSTTNKTNCVHCDKPGHTIDEWWRKASACLRCGNRNHRISKCSVLKEKEKNPNGQKKQGKLQAVQEMETMEEGGVVE</sequence>
<dbReference type="Proteomes" id="UP000652761">
    <property type="component" value="Unassembled WGS sequence"/>
</dbReference>
<name>A0A843XDP0_COLES</name>
<dbReference type="GO" id="GO:0003676">
    <property type="term" value="F:nucleic acid binding"/>
    <property type="evidence" value="ECO:0007669"/>
    <property type="project" value="InterPro"/>
</dbReference>
<feature type="compositionally biased region" description="Basic residues" evidence="1">
    <location>
        <begin position="42"/>
        <end position="52"/>
    </location>
</feature>
<dbReference type="EMBL" id="NMUH01007511">
    <property type="protein sequence ID" value="MQM17403.1"/>
    <property type="molecule type" value="Genomic_DNA"/>
</dbReference>
<comment type="caution">
    <text evidence="2">The sequence shown here is derived from an EMBL/GenBank/DDBJ whole genome shotgun (WGS) entry which is preliminary data.</text>
</comment>
<dbReference type="AlphaFoldDB" id="A0A843XDP0"/>
<dbReference type="SUPFAM" id="SSF57756">
    <property type="entry name" value="Retrovirus zinc finger-like domains"/>
    <property type="match status" value="1"/>
</dbReference>
<evidence type="ECO:0000256" key="1">
    <source>
        <dbReference type="SAM" id="MobiDB-lite"/>
    </source>
</evidence>
<reference evidence="2" key="1">
    <citation type="submission" date="2017-07" db="EMBL/GenBank/DDBJ databases">
        <title>Taro Niue Genome Assembly and Annotation.</title>
        <authorList>
            <person name="Atibalentja N."/>
            <person name="Keating K."/>
            <person name="Fields C.J."/>
        </authorList>
    </citation>
    <scope>NUCLEOTIDE SEQUENCE</scope>
    <source>
        <strain evidence="2">Niue_2</strain>
        <tissue evidence="2">Leaf</tissue>
    </source>
</reference>
<organism evidence="2 3">
    <name type="scientific">Colocasia esculenta</name>
    <name type="common">Wild taro</name>
    <name type="synonym">Arum esculentum</name>
    <dbReference type="NCBI Taxonomy" id="4460"/>
    <lineage>
        <taxon>Eukaryota</taxon>
        <taxon>Viridiplantae</taxon>
        <taxon>Streptophyta</taxon>
        <taxon>Embryophyta</taxon>
        <taxon>Tracheophyta</taxon>
        <taxon>Spermatophyta</taxon>
        <taxon>Magnoliopsida</taxon>
        <taxon>Liliopsida</taxon>
        <taxon>Araceae</taxon>
        <taxon>Aroideae</taxon>
        <taxon>Colocasieae</taxon>
        <taxon>Colocasia</taxon>
    </lineage>
</organism>
<dbReference type="InterPro" id="IPR036875">
    <property type="entry name" value="Znf_CCHC_sf"/>
</dbReference>
<accession>A0A843XDP0</accession>